<comment type="caution">
    <text evidence="2">The sequence shown here is derived from an EMBL/GenBank/DDBJ whole genome shotgun (WGS) entry which is preliminary data.</text>
</comment>
<accession>A0ABN9SYE7</accession>
<evidence type="ECO:0000256" key="1">
    <source>
        <dbReference type="SAM" id="SignalP"/>
    </source>
</evidence>
<proteinExistence type="predicted"/>
<name>A0ABN9SYE7_9DINO</name>
<evidence type="ECO:0000313" key="2">
    <source>
        <dbReference type="EMBL" id="CAK0837572.1"/>
    </source>
</evidence>
<keyword evidence="3" id="KW-1185">Reference proteome</keyword>
<keyword evidence="1" id="KW-0732">Signal</keyword>
<reference evidence="2" key="1">
    <citation type="submission" date="2023-10" db="EMBL/GenBank/DDBJ databases">
        <authorList>
            <person name="Chen Y."/>
            <person name="Shah S."/>
            <person name="Dougan E. K."/>
            <person name="Thang M."/>
            <person name="Chan C."/>
        </authorList>
    </citation>
    <scope>NUCLEOTIDE SEQUENCE [LARGE SCALE GENOMIC DNA]</scope>
</reference>
<dbReference type="EMBL" id="CAUYUJ010014162">
    <property type="protein sequence ID" value="CAK0837572.1"/>
    <property type="molecule type" value="Genomic_DNA"/>
</dbReference>
<dbReference type="Proteomes" id="UP001189429">
    <property type="component" value="Unassembled WGS sequence"/>
</dbReference>
<organism evidence="2 3">
    <name type="scientific">Prorocentrum cordatum</name>
    <dbReference type="NCBI Taxonomy" id="2364126"/>
    <lineage>
        <taxon>Eukaryota</taxon>
        <taxon>Sar</taxon>
        <taxon>Alveolata</taxon>
        <taxon>Dinophyceae</taxon>
        <taxon>Prorocentrales</taxon>
        <taxon>Prorocentraceae</taxon>
        <taxon>Prorocentrum</taxon>
    </lineage>
</organism>
<sequence>MMRLRLPACHLALLAGCVGSAGARLRLASPSLVGDGKGGDHPCVAVMRETQAVCKPEPYGKSSDQCNFALCHTADLNRGRCADVVTTGAPKSVNFPDDLDKLLDFHAVDCQDGGQGGKGVRNAMYDCGKVPPDGTWTPRDEPTAAFLAQFASRSPASARTSGLLACLRARAAPPP</sequence>
<evidence type="ECO:0000313" key="3">
    <source>
        <dbReference type="Proteomes" id="UP001189429"/>
    </source>
</evidence>
<dbReference type="PROSITE" id="PS51257">
    <property type="entry name" value="PROKAR_LIPOPROTEIN"/>
    <property type="match status" value="1"/>
</dbReference>
<feature type="chain" id="PRO_5045515718" evidence="1">
    <location>
        <begin position="24"/>
        <end position="175"/>
    </location>
</feature>
<feature type="signal peptide" evidence="1">
    <location>
        <begin position="1"/>
        <end position="23"/>
    </location>
</feature>
<protein>
    <submittedName>
        <fullName evidence="2">Uncharacterized protein</fullName>
    </submittedName>
</protein>
<gene>
    <name evidence="2" type="ORF">PCOR1329_LOCUS33719</name>
</gene>